<reference evidence="2 3" key="1">
    <citation type="submission" date="2019-01" db="EMBL/GenBank/DDBJ databases">
        <title>Weissella sp. nov., a novel lactic acid bacterium isolated from animal feces.</title>
        <authorList>
            <person name="Wang L.-T."/>
        </authorList>
    </citation>
    <scope>NUCLEOTIDE SEQUENCE [LARGE SCALE GENOMIC DNA]</scope>
    <source>
        <strain evidence="2 3">8H-2</strain>
    </source>
</reference>
<evidence type="ECO:0000313" key="3">
    <source>
        <dbReference type="Proteomes" id="UP000371977"/>
    </source>
</evidence>
<organism evidence="2 3">
    <name type="scientific">Weissella muntiaci</name>
    <dbReference type="NCBI Taxonomy" id="2508881"/>
    <lineage>
        <taxon>Bacteria</taxon>
        <taxon>Bacillati</taxon>
        <taxon>Bacillota</taxon>
        <taxon>Bacilli</taxon>
        <taxon>Lactobacillales</taxon>
        <taxon>Lactobacillaceae</taxon>
        <taxon>Weissella</taxon>
    </lineage>
</organism>
<evidence type="ECO:0000259" key="1">
    <source>
        <dbReference type="Pfam" id="PF22479"/>
    </source>
</evidence>
<feature type="domain" description="Cyanophage baseplate Pam3 plug gp18" evidence="1">
    <location>
        <begin position="6"/>
        <end position="105"/>
    </location>
</feature>
<keyword evidence="3" id="KW-1185">Reference proteome</keyword>
<dbReference type="EMBL" id="SDGZ01000013">
    <property type="protein sequence ID" value="TYC49891.1"/>
    <property type="molecule type" value="Genomic_DNA"/>
</dbReference>
<comment type="caution">
    <text evidence="2">The sequence shown here is derived from an EMBL/GenBank/DDBJ whole genome shotgun (WGS) entry which is preliminary data.</text>
</comment>
<dbReference type="OrthoDB" id="1697005at2"/>
<name>A0A6C2C787_9LACO</name>
<dbReference type="InterPro" id="IPR054252">
    <property type="entry name" value="Pam3_gp18"/>
</dbReference>
<evidence type="ECO:0000313" key="2">
    <source>
        <dbReference type="EMBL" id="TYC49891.1"/>
    </source>
</evidence>
<proteinExistence type="predicted"/>
<dbReference type="Pfam" id="PF22479">
    <property type="entry name" value="Pam3_gp18"/>
    <property type="match status" value="1"/>
</dbReference>
<gene>
    <name evidence="2" type="ORF">ESZ50_04685</name>
</gene>
<dbReference type="RefSeq" id="WP_148622450.1">
    <property type="nucleotide sequence ID" value="NZ_SDGZ01000013.1"/>
</dbReference>
<accession>A0A6C2C787</accession>
<sequence>MSLRPYIPIEKDNLPEKFEFPFGIQTFIFGINYNSSEGYFTVDLYKADGTALVIGEKMVANQPLWSDVINPDMPAERIIPMDESDPTTDITFDNFGTNVRLYIDNLEEVND</sequence>
<protein>
    <recommendedName>
        <fullName evidence="1">Cyanophage baseplate Pam3 plug gp18 domain-containing protein</fullName>
    </recommendedName>
</protein>
<dbReference type="AlphaFoldDB" id="A0A6C2C787"/>
<dbReference type="Proteomes" id="UP000371977">
    <property type="component" value="Unassembled WGS sequence"/>
</dbReference>